<proteinExistence type="predicted"/>
<dbReference type="InterPro" id="IPR029787">
    <property type="entry name" value="Nucleotide_cyclase"/>
</dbReference>
<dbReference type="SUPFAM" id="SSF55073">
    <property type="entry name" value="Nucleotide cyclase"/>
    <property type="match status" value="1"/>
</dbReference>
<comment type="caution">
    <text evidence="3">The sequence shown here is derived from an EMBL/GenBank/DDBJ whole genome shotgun (WGS) entry which is preliminary data.</text>
</comment>
<dbReference type="InterPro" id="IPR043128">
    <property type="entry name" value="Rev_trsase/Diguanyl_cyclase"/>
</dbReference>
<dbReference type="Proteomes" id="UP001596353">
    <property type="component" value="Unassembled WGS sequence"/>
</dbReference>
<organism evidence="3 4">
    <name type="scientific">Sulfitobacter porphyrae</name>
    <dbReference type="NCBI Taxonomy" id="1246864"/>
    <lineage>
        <taxon>Bacteria</taxon>
        <taxon>Pseudomonadati</taxon>
        <taxon>Pseudomonadota</taxon>
        <taxon>Alphaproteobacteria</taxon>
        <taxon>Rhodobacterales</taxon>
        <taxon>Roseobacteraceae</taxon>
        <taxon>Sulfitobacter</taxon>
    </lineage>
</organism>
<dbReference type="PANTHER" id="PTHR33121:SF70">
    <property type="entry name" value="SIGNALING PROTEIN YKOW"/>
    <property type="match status" value="1"/>
</dbReference>
<evidence type="ECO:0000259" key="2">
    <source>
        <dbReference type="PROSITE" id="PS50887"/>
    </source>
</evidence>
<reference evidence="4" key="1">
    <citation type="journal article" date="2019" name="Int. J. Syst. Evol. Microbiol.">
        <title>The Global Catalogue of Microorganisms (GCM) 10K type strain sequencing project: providing services to taxonomists for standard genome sequencing and annotation.</title>
        <authorList>
            <consortium name="The Broad Institute Genomics Platform"/>
            <consortium name="The Broad Institute Genome Sequencing Center for Infectious Disease"/>
            <person name="Wu L."/>
            <person name="Ma J."/>
        </authorList>
    </citation>
    <scope>NUCLEOTIDE SEQUENCE [LARGE SCALE GENOMIC DNA]</scope>
    <source>
        <strain evidence="4">CCUG 66188</strain>
    </source>
</reference>
<sequence>MPGLYLIFGQGALRFRASDPAVPGILTRQAFSEIVSQTLKQAHAEDRFAVIYAIALSEFDALADRYGQAAADTVVLRTGERLIATLRDVDSVAQLGDARFGICTAPLRHLDLETCIQMASRLQTALEEPVAINGVNIYVSASVGFCQHTRAPDSGGDAWMRAAVTALREAQHRGPSAIRAFSDQMRIAIETREEIRDDVVKALDSGQIQPWFQPQISTDTGEITGFEALARWHHPQRGILLPKDFLSAIESAGLLERLTEVMMYHTFAALKAWDGADAQVPQVGVNFTSSELRNPRLTDKVRWELDRFDLTPDRLAVEVLETVVACAPDDLITRNINALGAMGCRIDLDDFGTGHAAITSIRRFSVSRIKIDRSFVMKADRDPEQQRMISAILTMAERLEVETLAEGVETVGEHVLLAQLGCDHVQGYGIGRPMPFDQTLDWISRHTAKLADTPRFMDGKSG</sequence>
<dbReference type="SMART" id="SM00267">
    <property type="entry name" value="GGDEF"/>
    <property type="match status" value="1"/>
</dbReference>
<dbReference type="InterPro" id="IPR000160">
    <property type="entry name" value="GGDEF_dom"/>
</dbReference>
<dbReference type="Pfam" id="PF00990">
    <property type="entry name" value="GGDEF"/>
    <property type="match status" value="1"/>
</dbReference>
<protein>
    <submittedName>
        <fullName evidence="3">Bifunctional diguanylate cyclase/phosphodiesterase</fullName>
    </submittedName>
</protein>
<dbReference type="CDD" id="cd01949">
    <property type="entry name" value="GGDEF"/>
    <property type="match status" value="1"/>
</dbReference>
<dbReference type="SUPFAM" id="SSF141868">
    <property type="entry name" value="EAL domain-like"/>
    <property type="match status" value="1"/>
</dbReference>
<feature type="domain" description="GGDEF" evidence="2">
    <location>
        <begin position="47"/>
        <end position="183"/>
    </location>
</feature>
<accession>A0ABW2B0Y1</accession>
<keyword evidence="4" id="KW-1185">Reference proteome</keyword>
<dbReference type="InterPro" id="IPR050706">
    <property type="entry name" value="Cyclic-di-GMP_PDE-like"/>
</dbReference>
<dbReference type="EMBL" id="JBHSWG010000001">
    <property type="protein sequence ID" value="MFC6758801.1"/>
    <property type="molecule type" value="Genomic_DNA"/>
</dbReference>
<name>A0ABW2B0Y1_9RHOB</name>
<dbReference type="InterPro" id="IPR035919">
    <property type="entry name" value="EAL_sf"/>
</dbReference>
<dbReference type="SMART" id="SM00052">
    <property type="entry name" value="EAL"/>
    <property type="match status" value="1"/>
</dbReference>
<feature type="domain" description="EAL" evidence="1">
    <location>
        <begin position="192"/>
        <end position="447"/>
    </location>
</feature>
<evidence type="ECO:0000313" key="4">
    <source>
        <dbReference type="Proteomes" id="UP001596353"/>
    </source>
</evidence>
<gene>
    <name evidence="3" type="ORF">ACFQFQ_03615</name>
</gene>
<dbReference type="Pfam" id="PF00563">
    <property type="entry name" value="EAL"/>
    <property type="match status" value="1"/>
</dbReference>
<dbReference type="PROSITE" id="PS50883">
    <property type="entry name" value="EAL"/>
    <property type="match status" value="1"/>
</dbReference>
<dbReference type="Gene3D" id="3.30.70.270">
    <property type="match status" value="1"/>
</dbReference>
<evidence type="ECO:0000259" key="1">
    <source>
        <dbReference type="PROSITE" id="PS50883"/>
    </source>
</evidence>
<dbReference type="PANTHER" id="PTHR33121">
    <property type="entry name" value="CYCLIC DI-GMP PHOSPHODIESTERASE PDEF"/>
    <property type="match status" value="1"/>
</dbReference>
<dbReference type="InterPro" id="IPR001633">
    <property type="entry name" value="EAL_dom"/>
</dbReference>
<dbReference type="CDD" id="cd01948">
    <property type="entry name" value="EAL"/>
    <property type="match status" value="1"/>
</dbReference>
<dbReference type="Gene3D" id="3.20.20.450">
    <property type="entry name" value="EAL domain"/>
    <property type="match status" value="1"/>
</dbReference>
<dbReference type="NCBIfam" id="TIGR00254">
    <property type="entry name" value="GGDEF"/>
    <property type="match status" value="1"/>
</dbReference>
<evidence type="ECO:0000313" key="3">
    <source>
        <dbReference type="EMBL" id="MFC6758801.1"/>
    </source>
</evidence>
<dbReference type="PROSITE" id="PS50887">
    <property type="entry name" value="GGDEF"/>
    <property type="match status" value="1"/>
</dbReference>